<keyword evidence="3" id="KW-1185">Reference proteome</keyword>
<dbReference type="EMBL" id="PVNE01000017">
    <property type="protein sequence ID" value="PRX40091.1"/>
    <property type="molecule type" value="Genomic_DNA"/>
</dbReference>
<dbReference type="Proteomes" id="UP000237797">
    <property type="component" value="Unassembled WGS sequence"/>
</dbReference>
<feature type="region of interest" description="Disordered" evidence="1">
    <location>
        <begin position="85"/>
        <end position="125"/>
    </location>
</feature>
<feature type="region of interest" description="Disordered" evidence="1">
    <location>
        <begin position="1"/>
        <end position="30"/>
    </location>
</feature>
<sequence>MSKPIQPAISRKRKRRKVTKSPYKAPASNSNPLSSLNLANILSHFLTVRSVIKDLSTSLKRLENILDSLYQMFEIAQTFMAQKQREPGRPLLRLVPPRTQKKSPFGWGEDDSPSGDSPSNSPVPFPGNIDINQIMALLQSPLVQNLLSQWMKQLPPGDDLQQKQG</sequence>
<proteinExistence type="predicted"/>
<gene>
    <name evidence="2" type="ORF">CLV97_11775</name>
</gene>
<organism evidence="2 3">
    <name type="scientific">Planifilum fimeticola</name>
    <dbReference type="NCBI Taxonomy" id="201975"/>
    <lineage>
        <taxon>Bacteria</taxon>
        <taxon>Bacillati</taxon>
        <taxon>Bacillota</taxon>
        <taxon>Bacilli</taxon>
        <taxon>Bacillales</taxon>
        <taxon>Thermoactinomycetaceae</taxon>
        <taxon>Planifilum</taxon>
    </lineage>
</organism>
<feature type="compositionally biased region" description="Low complexity" evidence="1">
    <location>
        <begin position="89"/>
        <end position="98"/>
    </location>
</feature>
<evidence type="ECO:0000313" key="2">
    <source>
        <dbReference type="EMBL" id="PRX40091.1"/>
    </source>
</evidence>
<feature type="compositionally biased region" description="Basic residues" evidence="1">
    <location>
        <begin position="10"/>
        <end position="19"/>
    </location>
</feature>
<evidence type="ECO:0000256" key="1">
    <source>
        <dbReference type="SAM" id="MobiDB-lite"/>
    </source>
</evidence>
<comment type="caution">
    <text evidence="2">The sequence shown here is derived from an EMBL/GenBank/DDBJ whole genome shotgun (WGS) entry which is preliminary data.</text>
</comment>
<evidence type="ECO:0000313" key="3">
    <source>
        <dbReference type="Proteomes" id="UP000237797"/>
    </source>
</evidence>
<protein>
    <submittedName>
        <fullName evidence="2">Uncharacterized protein</fullName>
    </submittedName>
</protein>
<dbReference type="RefSeq" id="WP_106345619.1">
    <property type="nucleotide sequence ID" value="NZ_PVNE01000017.1"/>
</dbReference>
<dbReference type="OrthoDB" id="2467271at2"/>
<name>A0A2T0LDJ8_9BACL</name>
<dbReference type="AlphaFoldDB" id="A0A2T0LDJ8"/>
<reference evidence="2 3" key="1">
    <citation type="submission" date="2018-03" db="EMBL/GenBank/DDBJ databases">
        <title>Genomic Encyclopedia of Archaeal and Bacterial Type Strains, Phase II (KMG-II): from individual species to whole genera.</title>
        <authorList>
            <person name="Goeker M."/>
        </authorList>
    </citation>
    <scope>NUCLEOTIDE SEQUENCE [LARGE SCALE GENOMIC DNA]</scope>
    <source>
        <strain evidence="2 3">DSM 44946</strain>
    </source>
</reference>
<accession>A0A2T0LDJ8</accession>